<dbReference type="EMBL" id="BNCI01000001">
    <property type="protein sequence ID" value="GHF18959.1"/>
    <property type="molecule type" value="Genomic_DNA"/>
</dbReference>
<proteinExistence type="inferred from homology"/>
<comment type="similarity">
    <text evidence="1">Belongs to the carbon-nitrogen hydrolase superfamily. Nitrilase family.</text>
</comment>
<dbReference type="Gene3D" id="3.60.110.10">
    <property type="entry name" value="Carbon-nitrogen hydrolase"/>
    <property type="match status" value="1"/>
</dbReference>
<evidence type="ECO:0000256" key="1">
    <source>
        <dbReference type="ARBA" id="ARBA00008129"/>
    </source>
</evidence>
<organism evidence="3 4">
    <name type="scientific">Kordiimonas sediminis</name>
    <dbReference type="NCBI Taxonomy" id="1735581"/>
    <lineage>
        <taxon>Bacteria</taxon>
        <taxon>Pseudomonadati</taxon>
        <taxon>Pseudomonadota</taxon>
        <taxon>Alphaproteobacteria</taxon>
        <taxon>Kordiimonadales</taxon>
        <taxon>Kordiimonadaceae</taxon>
        <taxon>Kordiimonas</taxon>
    </lineage>
</organism>
<evidence type="ECO:0000259" key="2">
    <source>
        <dbReference type="PROSITE" id="PS50263"/>
    </source>
</evidence>
<dbReference type="Proteomes" id="UP000630923">
    <property type="component" value="Unassembled WGS sequence"/>
</dbReference>
<dbReference type="RefSeq" id="WP_191250807.1">
    <property type="nucleotide sequence ID" value="NZ_BNCI01000001.1"/>
</dbReference>
<dbReference type="PROSITE" id="PS50263">
    <property type="entry name" value="CN_HYDROLASE"/>
    <property type="match status" value="1"/>
</dbReference>
<dbReference type="SUPFAM" id="SSF56317">
    <property type="entry name" value="Carbon-nitrogen hydrolase"/>
    <property type="match status" value="1"/>
</dbReference>
<dbReference type="InterPro" id="IPR044149">
    <property type="entry name" value="Nitrilases_CHs"/>
</dbReference>
<dbReference type="GO" id="GO:0003824">
    <property type="term" value="F:catalytic activity"/>
    <property type="evidence" value="ECO:0007669"/>
    <property type="project" value="InterPro"/>
</dbReference>
<evidence type="ECO:0000313" key="3">
    <source>
        <dbReference type="EMBL" id="GHF18959.1"/>
    </source>
</evidence>
<sequence length="315" mass="33956">MKAIIGAVVQAGTPLFDKKHTFEKLGDMLSDAAGLGAKLVVMPEAFVGGYPKGLDFGVRLGSRTPEGREDYLRYAENAIMVPGPDTDLIGELVQKAGVYLVVGVVERDGGTLYCTSLYFAPCGSLLGKHRKLMPTALERVVWGFGDGSTLAAPETDIGTLGGGICWENYMPQYRLAMYGKGVEFYCAPTVDDRDVWLPTMQTIALEGRCFVLSACQYLERGYGPADYHPVQGSADDTVLIRGGSCIISPLGEILAAPIFGKETILTAELDKADILRGKYDLDVVGHYARPDVFSLQVNECPQSSVKPVPSQTEKA</sequence>
<dbReference type="AlphaFoldDB" id="A0A919E6I5"/>
<accession>A0A919E6I5</accession>
<dbReference type="Pfam" id="PF00795">
    <property type="entry name" value="CN_hydrolase"/>
    <property type="match status" value="1"/>
</dbReference>
<reference evidence="3" key="2">
    <citation type="submission" date="2020-09" db="EMBL/GenBank/DDBJ databases">
        <authorList>
            <person name="Sun Q."/>
            <person name="Kim S."/>
        </authorList>
    </citation>
    <scope>NUCLEOTIDE SEQUENCE</scope>
    <source>
        <strain evidence="3">KCTC 42590</strain>
    </source>
</reference>
<dbReference type="PANTHER" id="PTHR46044:SF1">
    <property type="entry name" value="CN HYDROLASE DOMAIN-CONTAINING PROTEIN"/>
    <property type="match status" value="1"/>
</dbReference>
<keyword evidence="4" id="KW-1185">Reference proteome</keyword>
<comment type="caution">
    <text evidence="3">The sequence shown here is derived from an EMBL/GenBank/DDBJ whole genome shotgun (WGS) entry which is preliminary data.</text>
</comment>
<dbReference type="InterPro" id="IPR036526">
    <property type="entry name" value="C-N_Hydrolase_sf"/>
</dbReference>
<gene>
    <name evidence="3" type="ORF">GCM10017044_11890</name>
</gene>
<name>A0A919E6I5_9PROT</name>
<evidence type="ECO:0000313" key="4">
    <source>
        <dbReference type="Proteomes" id="UP000630923"/>
    </source>
</evidence>
<feature type="domain" description="CN hydrolase" evidence="2">
    <location>
        <begin position="4"/>
        <end position="271"/>
    </location>
</feature>
<reference evidence="3" key="1">
    <citation type="journal article" date="2014" name="Int. J. Syst. Evol. Microbiol.">
        <title>Complete genome sequence of Corynebacterium casei LMG S-19264T (=DSM 44701T), isolated from a smear-ripened cheese.</title>
        <authorList>
            <consortium name="US DOE Joint Genome Institute (JGI-PGF)"/>
            <person name="Walter F."/>
            <person name="Albersmeier A."/>
            <person name="Kalinowski J."/>
            <person name="Ruckert C."/>
        </authorList>
    </citation>
    <scope>NUCLEOTIDE SEQUENCE</scope>
    <source>
        <strain evidence="3">KCTC 42590</strain>
    </source>
</reference>
<dbReference type="PANTHER" id="PTHR46044">
    <property type="entry name" value="NITRILASE"/>
    <property type="match status" value="1"/>
</dbReference>
<dbReference type="InterPro" id="IPR003010">
    <property type="entry name" value="C-N_Hydrolase"/>
</dbReference>
<protein>
    <submittedName>
        <fullName evidence="3">Nitrilase</fullName>
    </submittedName>
</protein>
<dbReference type="CDD" id="cd07564">
    <property type="entry name" value="nitrilases_CHs"/>
    <property type="match status" value="1"/>
</dbReference>